<evidence type="ECO:0000256" key="7">
    <source>
        <dbReference type="ARBA" id="ARBA00023004"/>
    </source>
</evidence>
<dbReference type="EMBL" id="KZ678129">
    <property type="protein sequence ID" value="PSN72732.1"/>
    <property type="molecule type" value="Genomic_DNA"/>
</dbReference>
<keyword evidence="4 9" id="KW-0349">Heme</keyword>
<evidence type="ECO:0000256" key="3">
    <source>
        <dbReference type="ARBA" id="ARBA00010617"/>
    </source>
</evidence>
<keyword evidence="7 9" id="KW-0408">Iron</keyword>
<dbReference type="PRINTS" id="PR00465">
    <property type="entry name" value="EP450IV"/>
</dbReference>
<keyword evidence="6" id="KW-0560">Oxidoreductase</keyword>
<dbReference type="SUPFAM" id="SSF48264">
    <property type="entry name" value="Cytochrome P450"/>
    <property type="match status" value="1"/>
</dbReference>
<keyword evidence="5 9" id="KW-0479">Metal-binding</keyword>
<dbReference type="Proteomes" id="UP000240883">
    <property type="component" value="Unassembled WGS sequence"/>
</dbReference>
<evidence type="ECO:0000256" key="9">
    <source>
        <dbReference type="PIRSR" id="PIRSR602403-1"/>
    </source>
</evidence>
<protein>
    <submittedName>
        <fullName evidence="10">Putative Ent-kaurene oxidase</fullName>
    </submittedName>
</protein>
<comment type="cofactor">
    <cofactor evidence="1 9">
        <name>heme</name>
        <dbReference type="ChEBI" id="CHEBI:30413"/>
    </cofactor>
</comment>
<evidence type="ECO:0000256" key="1">
    <source>
        <dbReference type="ARBA" id="ARBA00001971"/>
    </source>
</evidence>
<dbReference type="CDD" id="cd11041">
    <property type="entry name" value="CYP503A1-like"/>
    <property type="match status" value="1"/>
</dbReference>
<organism evidence="10 11">
    <name type="scientific">Corynespora cassiicola Philippines</name>
    <dbReference type="NCBI Taxonomy" id="1448308"/>
    <lineage>
        <taxon>Eukaryota</taxon>
        <taxon>Fungi</taxon>
        <taxon>Dikarya</taxon>
        <taxon>Ascomycota</taxon>
        <taxon>Pezizomycotina</taxon>
        <taxon>Dothideomycetes</taxon>
        <taxon>Pleosporomycetidae</taxon>
        <taxon>Pleosporales</taxon>
        <taxon>Corynesporascaceae</taxon>
        <taxon>Corynespora</taxon>
    </lineage>
</organism>
<keyword evidence="11" id="KW-1185">Reference proteome</keyword>
<reference evidence="10 11" key="1">
    <citation type="journal article" date="2018" name="Front. Microbiol.">
        <title>Genome-Wide Analysis of Corynespora cassiicola Leaf Fall Disease Putative Effectors.</title>
        <authorList>
            <person name="Lopez D."/>
            <person name="Ribeiro S."/>
            <person name="Label P."/>
            <person name="Fumanal B."/>
            <person name="Venisse J.S."/>
            <person name="Kohler A."/>
            <person name="de Oliveira R.R."/>
            <person name="Labutti K."/>
            <person name="Lipzen A."/>
            <person name="Lail K."/>
            <person name="Bauer D."/>
            <person name="Ohm R.A."/>
            <person name="Barry K.W."/>
            <person name="Spatafora J."/>
            <person name="Grigoriev I.V."/>
            <person name="Martin F.M."/>
            <person name="Pujade-Renaud V."/>
        </authorList>
    </citation>
    <scope>NUCLEOTIDE SEQUENCE [LARGE SCALE GENOMIC DNA]</scope>
    <source>
        <strain evidence="10 11">Philippines</strain>
    </source>
</reference>
<dbReference type="GO" id="GO:0005506">
    <property type="term" value="F:iron ion binding"/>
    <property type="evidence" value="ECO:0007669"/>
    <property type="project" value="InterPro"/>
</dbReference>
<evidence type="ECO:0000256" key="4">
    <source>
        <dbReference type="ARBA" id="ARBA00022617"/>
    </source>
</evidence>
<dbReference type="InterPro" id="IPR001128">
    <property type="entry name" value="Cyt_P450"/>
</dbReference>
<sequence>MTKHVGQFTRLTAEELDSAFQEYAPNTKEWEVVSLWETCTKVIARVGNRAYVGSHDEDFLEQSRLYATAVYGSAAIITAIPSFLRPILGPLIAFPARVHLSRCKKILVPIVEKRLEHLKKNAGPEPVRKPPLLPFIDILQWLIQRCAKAGTDQLDPSKIALRLLILNLTSIYTTSYAFANCVQDIYSSSHKDDFIAGLRAECDRVSGQHDGIATKEAVDQLFRIDSAIRESMRISAFGIVAMFRNVVPGTTLDLGNGVEIPGGTRIAIPCQPVHLDESRYMDALDFDACRFSRQFEGPQDESRKIAGQKLSVDLDDSFLTYGYGKHACPGRWFASQIMKQALAYMVQNYDVEYVGDSLEKKVVLNMVMPDLDAYIRVRRRM</sequence>
<evidence type="ECO:0000256" key="6">
    <source>
        <dbReference type="ARBA" id="ARBA00023002"/>
    </source>
</evidence>
<evidence type="ECO:0000313" key="11">
    <source>
        <dbReference type="Proteomes" id="UP000240883"/>
    </source>
</evidence>
<proteinExistence type="inferred from homology"/>
<comment type="similarity">
    <text evidence="3">Belongs to the cytochrome P450 family.</text>
</comment>
<dbReference type="GO" id="GO:0016705">
    <property type="term" value="F:oxidoreductase activity, acting on paired donors, with incorporation or reduction of molecular oxygen"/>
    <property type="evidence" value="ECO:0007669"/>
    <property type="project" value="InterPro"/>
</dbReference>
<dbReference type="InterPro" id="IPR036396">
    <property type="entry name" value="Cyt_P450_sf"/>
</dbReference>
<dbReference type="AlphaFoldDB" id="A0A2T2P4Y3"/>
<feature type="binding site" description="axial binding residue" evidence="9">
    <location>
        <position position="328"/>
    </location>
    <ligand>
        <name>heme</name>
        <dbReference type="ChEBI" id="CHEBI:30413"/>
    </ligand>
    <ligandPart>
        <name>Fe</name>
        <dbReference type="ChEBI" id="CHEBI:18248"/>
    </ligandPart>
</feature>
<evidence type="ECO:0000256" key="2">
    <source>
        <dbReference type="ARBA" id="ARBA00004685"/>
    </source>
</evidence>
<evidence type="ECO:0000256" key="5">
    <source>
        <dbReference type="ARBA" id="ARBA00022723"/>
    </source>
</evidence>
<dbReference type="OrthoDB" id="1844152at2759"/>
<accession>A0A2T2P4Y3</accession>
<keyword evidence="8" id="KW-0503">Monooxygenase</keyword>
<evidence type="ECO:0000313" key="10">
    <source>
        <dbReference type="EMBL" id="PSN72732.1"/>
    </source>
</evidence>
<gene>
    <name evidence="10" type="ORF">BS50DRAFT_482057</name>
</gene>
<dbReference type="InterPro" id="IPR002403">
    <property type="entry name" value="Cyt_P450_E_grp-IV"/>
</dbReference>
<name>A0A2T2P4Y3_CORCC</name>
<dbReference type="Pfam" id="PF00067">
    <property type="entry name" value="p450"/>
    <property type="match status" value="1"/>
</dbReference>
<comment type="pathway">
    <text evidence="2">Mycotoxin biosynthesis.</text>
</comment>
<dbReference type="GO" id="GO:0020037">
    <property type="term" value="F:heme binding"/>
    <property type="evidence" value="ECO:0007669"/>
    <property type="project" value="InterPro"/>
</dbReference>
<dbReference type="PANTHER" id="PTHR46206">
    <property type="entry name" value="CYTOCHROME P450"/>
    <property type="match status" value="1"/>
</dbReference>
<dbReference type="GO" id="GO:0004497">
    <property type="term" value="F:monooxygenase activity"/>
    <property type="evidence" value="ECO:0007669"/>
    <property type="project" value="UniProtKB-KW"/>
</dbReference>
<dbReference type="Gene3D" id="1.10.630.10">
    <property type="entry name" value="Cytochrome P450"/>
    <property type="match status" value="1"/>
</dbReference>
<dbReference type="STRING" id="1448308.A0A2T2P4Y3"/>
<dbReference type="PANTHER" id="PTHR46206:SF1">
    <property type="entry name" value="P450, PUTATIVE (EUROFUNG)-RELATED"/>
    <property type="match status" value="1"/>
</dbReference>
<evidence type="ECO:0000256" key="8">
    <source>
        <dbReference type="ARBA" id="ARBA00023033"/>
    </source>
</evidence>